<evidence type="ECO:0000313" key="1">
    <source>
        <dbReference type="EMBL" id="MDB2000335.1"/>
    </source>
</evidence>
<dbReference type="AlphaFoldDB" id="A0AAW6AXQ9"/>
<dbReference type="RefSeq" id="WP_003497106.1">
    <property type="nucleotide sequence ID" value="NZ_JADNHH010000018.1"/>
</dbReference>
<comment type="caution">
    <text evidence="1">The sequence shown here is derived from an EMBL/GenBank/DDBJ whole genome shotgun (WGS) entry which is preliminary data.</text>
</comment>
<name>A0AAW6AXQ9_CLOSY</name>
<accession>A0AAW6AXQ9</accession>
<organism evidence="1 2">
    <name type="scientific">Clostridium symbiosum</name>
    <name type="common">Bacteroides symbiosus</name>
    <dbReference type="NCBI Taxonomy" id="1512"/>
    <lineage>
        <taxon>Bacteria</taxon>
        <taxon>Bacillati</taxon>
        <taxon>Bacillota</taxon>
        <taxon>Clostridia</taxon>
        <taxon>Lachnospirales</taxon>
        <taxon>Lachnospiraceae</taxon>
        <taxon>Otoolea</taxon>
    </lineage>
</organism>
<protein>
    <submittedName>
        <fullName evidence="1">Uncharacterized protein</fullName>
    </submittedName>
</protein>
<gene>
    <name evidence="1" type="ORF">PM006_08995</name>
</gene>
<proteinExistence type="predicted"/>
<dbReference type="EMBL" id="JAQLGM010000018">
    <property type="protein sequence ID" value="MDB2000335.1"/>
    <property type="molecule type" value="Genomic_DNA"/>
</dbReference>
<dbReference type="Proteomes" id="UP001300871">
    <property type="component" value="Unassembled WGS sequence"/>
</dbReference>
<reference evidence="1" key="1">
    <citation type="submission" date="2023-01" db="EMBL/GenBank/DDBJ databases">
        <title>Human gut microbiome strain richness.</title>
        <authorList>
            <person name="Chen-Liaw A."/>
        </authorList>
    </citation>
    <scope>NUCLEOTIDE SEQUENCE</scope>
    <source>
        <strain evidence="1">B1_m1001713B170214d0_201011</strain>
    </source>
</reference>
<sequence>MKMEKYFERTGKVYEVSSKYDFGWSHIVYVFDNMEDAQIWLDTEEYDFRDRELMSKSAAEKLAGRQAVKNAIKGGMAA</sequence>
<evidence type="ECO:0000313" key="2">
    <source>
        <dbReference type="Proteomes" id="UP001300871"/>
    </source>
</evidence>